<evidence type="ECO:0000313" key="4">
    <source>
        <dbReference type="Proteomes" id="UP000628137"/>
    </source>
</evidence>
<reference evidence="3" key="3">
    <citation type="submission" date="2021-06" db="EMBL/GenBank/DDBJ databases">
        <title>Updating the genus Pseudomonas: Description of 43 new species and partition of the Pseudomonas putida group.</title>
        <authorList>
            <person name="Girard L."/>
            <person name="Lood C."/>
            <person name="Vandamme P."/>
            <person name="Rokni-Zadeh H."/>
            <person name="Van Noort V."/>
            <person name="Hofte M."/>
            <person name="Lavigne R."/>
            <person name="De Mot R."/>
        </authorList>
    </citation>
    <scope>NUCLEOTIDE SEQUENCE</scope>
    <source>
        <strain evidence="3">RW4S2</strain>
    </source>
</reference>
<keyword evidence="1" id="KW-1133">Transmembrane helix</keyword>
<evidence type="ECO:0008006" key="5">
    <source>
        <dbReference type="Google" id="ProtNLM"/>
    </source>
</evidence>
<sequence>MSAIKARLHRTYALTVMRIFQAKTKFGFWRSRHGMRLIAIPVLGGVAVSILMIPFLQSLVGDVFSRQENLGALRSLLGGMGSALIGAAAIAFSIIVFAMQTNVERMPHGLFKQFSSDRRLLCSFVGSFLTAIAISGTSLIPDASWAIPAMLTAIWGIAAIVLFFLYAYRRALQLINPMEQLNIMSNMLSRDLRRWSRLADNAAILMRKGAAPEANGEGERFQFNETKAAFYQANPQWVTAAHQAIHYGISYAKRFAGQGDYEVTDSAFHHLVLINAAYCAAKNGTFVGGKGFFAVPGESDHTINTTLEQLRQTMQDALSRGDERLAESTIRAFGGLYGVYLGIDYSGRERRKHHALLASTYLASAVESVAAHDMPDLMMQGIRIMGKASVVALEHMPSSDIGTLVEKIGTFSLVGVVKASHQPVTLTGVEQLATITLELLVKGDRDVSALVSKLRSAVATVSKNYLGTVDVGLASIHSMTLGPYFSGTSVDSFRGRLTALVNELLAAPQEHDQAARIISNVETWAHQIFITQKELLLLAVQRRSQFTFDAIGWALDISALLSALSEAPACPEHLQDRLIRHADWLLATLSWIPDDRETVTFVENFALTECLFESAWRSFRRGGEGLYIQSRKMLIEWGKKGGSQETGWDILNSAVQGLTALALAKGDEDSLMNLKADLRVMLASDGAPSQEIRQRAADRLTERAHNPFGNRVFRSIDHVLGQQAPNRVREALLEMAQILVGEPQPGAM</sequence>
<reference evidence="2 4" key="1">
    <citation type="journal article" date="2020" name="Microorganisms">
        <title>Reliable Identification of Environmental Pseudomonas Isolates Using the rpoD Gene.</title>
        <authorList>
            <consortium name="The Broad Institute Genome Sequencing Platform"/>
            <person name="Girard L."/>
            <person name="Lood C."/>
            <person name="Rokni-Zadeh H."/>
            <person name="van Noort V."/>
            <person name="Lavigne R."/>
            <person name="De Mot R."/>
        </authorList>
    </citation>
    <scope>NUCLEOTIDE SEQUENCE</scope>
    <source>
        <strain evidence="2 4">RW4S2</strain>
    </source>
</reference>
<protein>
    <recommendedName>
        <fullName evidence="5">DUF2254 domain-containing protein</fullName>
    </recommendedName>
</protein>
<feature type="transmembrane region" description="Helical" evidence="1">
    <location>
        <begin position="146"/>
        <end position="168"/>
    </location>
</feature>
<keyword evidence="1" id="KW-0472">Membrane</keyword>
<reference evidence="2" key="2">
    <citation type="submission" date="2020-07" db="EMBL/GenBank/DDBJ databases">
        <authorList>
            <person name="Lood C."/>
            <person name="Girard L."/>
        </authorList>
    </citation>
    <scope>NUCLEOTIDE SEQUENCE</scope>
    <source>
        <strain evidence="2">RW4S2</strain>
    </source>
</reference>
<keyword evidence="1" id="KW-0812">Transmembrane</keyword>
<evidence type="ECO:0000313" key="3">
    <source>
        <dbReference type="EMBL" id="MBV4540080.1"/>
    </source>
</evidence>
<gene>
    <name evidence="3" type="ORF">HU738_003370</name>
    <name evidence="2" type="ORF">HU738_01205</name>
</gene>
<dbReference type="RefSeq" id="WP_186600972.1">
    <property type="nucleotide sequence ID" value="NZ_JABWRP020000002.1"/>
</dbReference>
<feature type="transmembrane region" description="Helical" evidence="1">
    <location>
        <begin position="37"/>
        <end position="56"/>
    </location>
</feature>
<dbReference type="EMBL" id="JABWRP010000001">
    <property type="protein sequence ID" value="MBC3469164.1"/>
    <property type="molecule type" value="Genomic_DNA"/>
</dbReference>
<dbReference type="EMBL" id="JABWRP020000002">
    <property type="protein sequence ID" value="MBV4540080.1"/>
    <property type="molecule type" value="Genomic_DNA"/>
</dbReference>
<comment type="caution">
    <text evidence="2">The sequence shown here is derived from an EMBL/GenBank/DDBJ whole genome shotgun (WGS) entry which is preliminary data.</text>
</comment>
<name>A0A923GE07_9PSED</name>
<keyword evidence="4" id="KW-1185">Reference proteome</keyword>
<accession>A0A923GE07</accession>
<evidence type="ECO:0000256" key="1">
    <source>
        <dbReference type="SAM" id="Phobius"/>
    </source>
</evidence>
<evidence type="ECO:0000313" key="2">
    <source>
        <dbReference type="EMBL" id="MBC3469164.1"/>
    </source>
</evidence>
<dbReference type="AlphaFoldDB" id="A0A923GE07"/>
<feature type="transmembrane region" description="Helical" evidence="1">
    <location>
        <begin position="76"/>
        <end position="99"/>
    </location>
</feature>
<organism evidence="2">
    <name type="scientific">Pseudomonas vlassakiae</name>
    <dbReference type="NCBI Taxonomy" id="485888"/>
    <lineage>
        <taxon>Bacteria</taxon>
        <taxon>Pseudomonadati</taxon>
        <taxon>Pseudomonadota</taxon>
        <taxon>Gammaproteobacteria</taxon>
        <taxon>Pseudomonadales</taxon>
        <taxon>Pseudomonadaceae</taxon>
        <taxon>Pseudomonas</taxon>
    </lineage>
</organism>
<proteinExistence type="predicted"/>
<dbReference type="Proteomes" id="UP000628137">
    <property type="component" value="Unassembled WGS sequence"/>
</dbReference>
<feature type="transmembrane region" description="Helical" evidence="1">
    <location>
        <begin position="120"/>
        <end position="140"/>
    </location>
</feature>